<organism evidence="2 3">
    <name type="scientific">Sistotremastrum niveocremeum HHB9708</name>
    <dbReference type="NCBI Taxonomy" id="1314777"/>
    <lineage>
        <taxon>Eukaryota</taxon>
        <taxon>Fungi</taxon>
        <taxon>Dikarya</taxon>
        <taxon>Basidiomycota</taxon>
        <taxon>Agaricomycotina</taxon>
        <taxon>Agaricomycetes</taxon>
        <taxon>Sistotremastrales</taxon>
        <taxon>Sistotremastraceae</taxon>
        <taxon>Sertulicium</taxon>
        <taxon>Sertulicium niveocremeum</taxon>
    </lineage>
</organism>
<reference evidence="2 3" key="1">
    <citation type="journal article" date="2016" name="Mol. Biol. Evol.">
        <title>Comparative Genomics of Early-Diverging Mushroom-Forming Fungi Provides Insights into the Origins of Lignocellulose Decay Capabilities.</title>
        <authorList>
            <person name="Nagy L.G."/>
            <person name="Riley R."/>
            <person name="Tritt A."/>
            <person name="Adam C."/>
            <person name="Daum C."/>
            <person name="Floudas D."/>
            <person name="Sun H."/>
            <person name="Yadav J.S."/>
            <person name="Pangilinan J."/>
            <person name="Larsson K.H."/>
            <person name="Matsuura K."/>
            <person name="Barry K."/>
            <person name="Labutti K."/>
            <person name="Kuo R."/>
            <person name="Ohm R.A."/>
            <person name="Bhattacharya S.S."/>
            <person name="Shirouzu T."/>
            <person name="Yoshinaga Y."/>
            <person name="Martin F.M."/>
            <person name="Grigoriev I.V."/>
            <person name="Hibbett D.S."/>
        </authorList>
    </citation>
    <scope>NUCLEOTIDE SEQUENCE [LARGE SCALE GENOMIC DNA]</scope>
    <source>
        <strain evidence="2 3">HHB9708</strain>
    </source>
</reference>
<dbReference type="AlphaFoldDB" id="A0A164R1X1"/>
<proteinExistence type="predicted"/>
<keyword evidence="3" id="KW-1185">Reference proteome</keyword>
<feature type="transmembrane region" description="Helical" evidence="1">
    <location>
        <begin position="31"/>
        <end position="51"/>
    </location>
</feature>
<accession>A0A164R1X1</accession>
<feature type="transmembrane region" description="Helical" evidence="1">
    <location>
        <begin position="63"/>
        <end position="83"/>
    </location>
</feature>
<sequence>MSEITEPIEVMVGREDIINMADNPMSDLANLIYWSMLACTTVLVLALLLQLMIMSLDFDLGELFLVPSASLASIAGMMLKAWLGSLKSGCTASKAAAPRRRHTCLTRAICIFAALRPLLNPPSPSRSSEDSAAP</sequence>
<name>A0A164R1X1_9AGAM</name>
<protein>
    <submittedName>
        <fullName evidence="2">Uncharacterized protein</fullName>
    </submittedName>
</protein>
<gene>
    <name evidence="2" type="ORF">SISNIDRAFT_488701</name>
</gene>
<dbReference type="Proteomes" id="UP000076722">
    <property type="component" value="Unassembled WGS sequence"/>
</dbReference>
<evidence type="ECO:0000313" key="2">
    <source>
        <dbReference type="EMBL" id="KZS90174.1"/>
    </source>
</evidence>
<evidence type="ECO:0000256" key="1">
    <source>
        <dbReference type="SAM" id="Phobius"/>
    </source>
</evidence>
<dbReference type="EMBL" id="KV419423">
    <property type="protein sequence ID" value="KZS90174.1"/>
    <property type="molecule type" value="Genomic_DNA"/>
</dbReference>
<keyword evidence="1" id="KW-0812">Transmembrane</keyword>
<keyword evidence="1" id="KW-1133">Transmembrane helix</keyword>
<keyword evidence="1" id="KW-0472">Membrane</keyword>
<evidence type="ECO:0000313" key="3">
    <source>
        <dbReference type="Proteomes" id="UP000076722"/>
    </source>
</evidence>